<evidence type="ECO:0000313" key="1">
    <source>
        <dbReference type="EMBL" id="KAK3277049.1"/>
    </source>
</evidence>
<evidence type="ECO:0000313" key="2">
    <source>
        <dbReference type="Proteomes" id="UP001190700"/>
    </source>
</evidence>
<dbReference type="EMBL" id="LGRX02006261">
    <property type="protein sequence ID" value="KAK3277049.1"/>
    <property type="molecule type" value="Genomic_DNA"/>
</dbReference>
<protein>
    <submittedName>
        <fullName evidence="1">Uncharacterized protein</fullName>
    </submittedName>
</protein>
<proteinExistence type="predicted"/>
<organism evidence="1 2">
    <name type="scientific">Cymbomonas tetramitiformis</name>
    <dbReference type="NCBI Taxonomy" id="36881"/>
    <lineage>
        <taxon>Eukaryota</taxon>
        <taxon>Viridiplantae</taxon>
        <taxon>Chlorophyta</taxon>
        <taxon>Pyramimonadophyceae</taxon>
        <taxon>Pyramimonadales</taxon>
        <taxon>Pyramimonadaceae</taxon>
        <taxon>Cymbomonas</taxon>
    </lineage>
</organism>
<reference evidence="1 2" key="1">
    <citation type="journal article" date="2015" name="Genome Biol. Evol.">
        <title>Comparative Genomics of a Bacterivorous Green Alga Reveals Evolutionary Causalities and Consequences of Phago-Mixotrophic Mode of Nutrition.</title>
        <authorList>
            <person name="Burns J.A."/>
            <person name="Paasch A."/>
            <person name="Narechania A."/>
            <person name="Kim E."/>
        </authorList>
    </citation>
    <scope>NUCLEOTIDE SEQUENCE [LARGE SCALE GENOMIC DNA]</scope>
    <source>
        <strain evidence="1 2">PLY_AMNH</strain>
    </source>
</reference>
<keyword evidence="2" id="KW-1185">Reference proteome</keyword>
<name>A0AAE0GF38_9CHLO</name>
<gene>
    <name evidence="1" type="ORF">CYMTET_14913</name>
</gene>
<accession>A0AAE0GF38</accession>
<dbReference type="Proteomes" id="UP001190700">
    <property type="component" value="Unassembled WGS sequence"/>
</dbReference>
<dbReference type="AlphaFoldDB" id="A0AAE0GF38"/>
<comment type="caution">
    <text evidence="1">The sequence shown here is derived from an EMBL/GenBank/DDBJ whole genome shotgun (WGS) entry which is preliminary data.</text>
</comment>
<sequence>MVGSLPPSVNITLANNTIPKHTDLLPAVQAGRAAMHADFVRHWVTDLDESILEDYSCVRVALDPRWENSQFDGCNIFLAGSMTAERARSVGYLRTAWVD</sequence>